<evidence type="ECO:0000256" key="1">
    <source>
        <dbReference type="SAM" id="SignalP"/>
    </source>
</evidence>
<organism evidence="2 3">
    <name type="scientific">Strigamia maritima</name>
    <name type="common">European centipede</name>
    <name type="synonym">Geophilus maritimus</name>
    <dbReference type="NCBI Taxonomy" id="126957"/>
    <lineage>
        <taxon>Eukaryota</taxon>
        <taxon>Metazoa</taxon>
        <taxon>Ecdysozoa</taxon>
        <taxon>Arthropoda</taxon>
        <taxon>Myriapoda</taxon>
        <taxon>Chilopoda</taxon>
        <taxon>Pleurostigmophora</taxon>
        <taxon>Geophilomorpha</taxon>
        <taxon>Linotaeniidae</taxon>
        <taxon>Strigamia</taxon>
    </lineage>
</organism>
<feature type="signal peptide" evidence="1">
    <location>
        <begin position="1"/>
        <end position="15"/>
    </location>
</feature>
<reference evidence="3" key="1">
    <citation type="submission" date="2011-05" db="EMBL/GenBank/DDBJ databases">
        <authorList>
            <person name="Richards S.R."/>
            <person name="Qu J."/>
            <person name="Jiang H."/>
            <person name="Jhangiani S.N."/>
            <person name="Agravi P."/>
            <person name="Goodspeed R."/>
            <person name="Gross S."/>
            <person name="Mandapat C."/>
            <person name="Jackson L."/>
            <person name="Mathew T."/>
            <person name="Pu L."/>
            <person name="Thornton R."/>
            <person name="Saada N."/>
            <person name="Wilczek-Boney K.B."/>
            <person name="Lee S."/>
            <person name="Kovar C."/>
            <person name="Wu Y."/>
            <person name="Scherer S.E."/>
            <person name="Worley K.C."/>
            <person name="Muzny D.M."/>
            <person name="Gibbs R."/>
        </authorList>
    </citation>
    <scope>NUCLEOTIDE SEQUENCE</scope>
    <source>
        <strain evidence="3">Brora</strain>
    </source>
</reference>
<evidence type="ECO:0000313" key="2">
    <source>
        <dbReference type="EnsemblMetazoa" id="SMAR003759-PA"/>
    </source>
</evidence>
<feature type="chain" id="PRO_5012610259" evidence="1">
    <location>
        <begin position="16"/>
        <end position="233"/>
    </location>
</feature>
<dbReference type="PANTHER" id="PTHR21163:SF0">
    <property type="entry name" value="GH08205P-RELATED"/>
    <property type="match status" value="1"/>
</dbReference>
<accession>T1IRR0</accession>
<dbReference type="AlphaFoldDB" id="T1IRR0"/>
<keyword evidence="3" id="KW-1185">Reference proteome</keyword>
<reference evidence="2" key="2">
    <citation type="submission" date="2015-02" db="UniProtKB">
        <authorList>
            <consortium name="EnsemblMetazoa"/>
        </authorList>
    </citation>
    <scope>IDENTIFICATION</scope>
</reference>
<keyword evidence="1" id="KW-0732">Signal</keyword>
<dbReference type="HOGENOM" id="CLU_1191207_0_0_1"/>
<proteinExistence type="predicted"/>
<dbReference type="PhylomeDB" id="T1IRR0"/>
<dbReference type="Proteomes" id="UP000014500">
    <property type="component" value="Unassembled WGS sequence"/>
</dbReference>
<dbReference type="EnsemblMetazoa" id="SMAR003759-RA">
    <property type="protein sequence ID" value="SMAR003759-PA"/>
    <property type="gene ID" value="SMAR003759"/>
</dbReference>
<dbReference type="Pfam" id="PF06757">
    <property type="entry name" value="Ins_allergen_rp"/>
    <property type="match status" value="1"/>
</dbReference>
<evidence type="ECO:0000313" key="3">
    <source>
        <dbReference type="Proteomes" id="UP000014500"/>
    </source>
</evidence>
<name>T1IRR0_STRMM</name>
<protein>
    <submittedName>
        <fullName evidence="2">Uncharacterized protein</fullName>
    </submittedName>
</protein>
<dbReference type="EMBL" id="JH431376">
    <property type="status" value="NOT_ANNOTATED_CDS"/>
    <property type="molecule type" value="Genomic_DNA"/>
</dbReference>
<sequence length="233" mass="26790">MKIWILLLLVGVAVAAPSQALREKRNVKTLIDELLKEAGVTDLLPWIQEMINSDPDSYRLKEFFDREQFSNIKTHLKNCPGFDELNAKMQLEGVDLEDILDKVKSFITGGMSRKFQARRPLGEHINEFIEKLDLENIMEIIQNKGKSDPDMKKIIEFMDSKEAKEIEACLLKSQDVQDLLEELYNEGIDAKKLVAMFRALFGLSTYYNQLHFENVDKLHVAELHNVAKDLHAA</sequence>
<dbReference type="InterPro" id="IPR010629">
    <property type="entry name" value="Ins_allergen"/>
</dbReference>
<dbReference type="PANTHER" id="PTHR21163">
    <property type="entry name" value="PROTEIN G12"/>
    <property type="match status" value="1"/>
</dbReference>